<dbReference type="InterPro" id="IPR025339">
    <property type="entry name" value="DUF4245"/>
</dbReference>
<evidence type="ECO:0000313" key="2">
    <source>
        <dbReference type="Proteomes" id="UP000319818"/>
    </source>
</evidence>
<keyword evidence="2" id="KW-1185">Reference proteome</keyword>
<comment type="caution">
    <text evidence="1">The sequence shown here is derived from an EMBL/GenBank/DDBJ whole genome shotgun (WGS) entry which is preliminary data.</text>
</comment>
<organism evidence="1 2">
    <name type="scientific">Pseudonocardia cypriaca</name>
    <dbReference type="NCBI Taxonomy" id="882449"/>
    <lineage>
        <taxon>Bacteria</taxon>
        <taxon>Bacillati</taxon>
        <taxon>Actinomycetota</taxon>
        <taxon>Actinomycetes</taxon>
        <taxon>Pseudonocardiales</taxon>
        <taxon>Pseudonocardiaceae</taxon>
        <taxon>Pseudonocardia</taxon>
    </lineage>
</organism>
<reference evidence="1 2" key="1">
    <citation type="submission" date="2019-06" db="EMBL/GenBank/DDBJ databases">
        <title>Sequencing the genomes of 1000 actinobacteria strains.</title>
        <authorList>
            <person name="Klenk H.-P."/>
        </authorList>
    </citation>
    <scope>NUCLEOTIDE SEQUENCE [LARGE SCALE GENOMIC DNA]</scope>
    <source>
        <strain evidence="1 2">DSM 45511</strain>
    </source>
</reference>
<proteinExistence type="predicted"/>
<name>A0A543FYE6_9PSEU</name>
<protein>
    <submittedName>
        <fullName evidence="1">Uncharacterized protein DUF4245</fullName>
    </submittedName>
</protein>
<evidence type="ECO:0000313" key="1">
    <source>
        <dbReference type="EMBL" id="TQM38774.1"/>
    </source>
</evidence>
<dbReference type="AlphaFoldDB" id="A0A543FYE6"/>
<dbReference type="Pfam" id="PF14030">
    <property type="entry name" value="DUF4245"/>
    <property type="match status" value="1"/>
</dbReference>
<accession>A0A543FYE6</accession>
<sequence>MRDMVGALVVLALVVLAAGGVSRSCTFAPTGPTVDGSRLPTVAVAAELTRLAPGSTFPLRVPAVPDGWRANAVNRTSIPEGGRVVSTGFLTPDGRYLRLQQGDATEEAMLRAEAGGGAAPAQGTVDVEGQQWVAYTGERAEPIWITDLDGVRLLVTGSASDADFRTLAVAAVRGEVVSR</sequence>
<dbReference type="EMBL" id="VFPH01000002">
    <property type="protein sequence ID" value="TQM38774.1"/>
    <property type="molecule type" value="Genomic_DNA"/>
</dbReference>
<gene>
    <name evidence="1" type="ORF">FB388_6018</name>
</gene>
<dbReference type="Proteomes" id="UP000319818">
    <property type="component" value="Unassembled WGS sequence"/>
</dbReference>